<dbReference type="InterPro" id="IPR036388">
    <property type="entry name" value="WH-like_DNA-bd_sf"/>
</dbReference>
<keyword evidence="3" id="KW-0489">Methyltransferase</keyword>
<dbReference type="InterPro" id="IPR052520">
    <property type="entry name" value="ATL_DNA_repair"/>
</dbReference>
<dbReference type="PANTHER" id="PTHR42942:SF1">
    <property type="entry name" value="ALKYLTRANSFERASE-LIKE PROTEIN 1"/>
    <property type="match status" value="1"/>
</dbReference>
<evidence type="ECO:0000313" key="4">
    <source>
        <dbReference type="Proteomes" id="UP000431744"/>
    </source>
</evidence>
<dbReference type="Proteomes" id="UP000431744">
    <property type="component" value="Unassembled WGS sequence"/>
</dbReference>
<dbReference type="EMBL" id="WBJY01000001">
    <property type="protein sequence ID" value="KAB1649752.1"/>
    <property type="molecule type" value="Genomic_DNA"/>
</dbReference>
<dbReference type="AlphaFoldDB" id="A0A6H9WFS3"/>
<dbReference type="GO" id="GO:0032259">
    <property type="term" value="P:methylation"/>
    <property type="evidence" value="ECO:0007669"/>
    <property type="project" value="UniProtKB-KW"/>
</dbReference>
<keyword evidence="1" id="KW-0227">DNA damage</keyword>
<name>A0A6H9WFS3_9MICO</name>
<dbReference type="GO" id="GO:0006281">
    <property type="term" value="P:DNA repair"/>
    <property type="evidence" value="ECO:0007669"/>
    <property type="project" value="InterPro"/>
</dbReference>
<organism evidence="3 4">
    <name type="scientific">Pseudoclavibacter endophyticus</name>
    <dbReference type="NCBI Taxonomy" id="1778590"/>
    <lineage>
        <taxon>Bacteria</taxon>
        <taxon>Bacillati</taxon>
        <taxon>Actinomycetota</taxon>
        <taxon>Actinomycetes</taxon>
        <taxon>Micrococcales</taxon>
        <taxon>Microbacteriaceae</taxon>
        <taxon>Pseudoclavibacter</taxon>
    </lineage>
</organism>
<dbReference type="RefSeq" id="WP_158028337.1">
    <property type="nucleotide sequence ID" value="NZ_BMHG01000001.1"/>
</dbReference>
<evidence type="ECO:0000313" key="3">
    <source>
        <dbReference type="EMBL" id="KAB1649752.1"/>
    </source>
</evidence>
<proteinExistence type="predicted"/>
<accession>A0A6H9WFS3</accession>
<evidence type="ECO:0000256" key="1">
    <source>
        <dbReference type="ARBA" id="ARBA00022763"/>
    </source>
</evidence>
<gene>
    <name evidence="3" type="ORF">F8O04_05820</name>
</gene>
<dbReference type="GO" id="GO:0008168">
    <property type="term" value="F:methyltransferase activity"/>
    <property type="evidence" value="ECO:0007669"/>
    <property type="project" value="UniProtKB-KW"/>
</dbReference>
<dbReference type="SUPFAM" id="SSF46767">
    <property type="entry name" value="Methylated DNA-protein cysteine methyltransferase, C-terminal domain"/>
    <property type="match status" value="1"/>
</dbReference>
<keyword evidence="4" id="KW-1185">Reference proteome</keyword>
<dbReference type="OrthoDB" id="9132167at2"/>
<feature type="domain" description="Methylated-DNA-[protein]-cysteine S-methyltransferase DNA binding" evidence="2">
    <location>
        <begin position="8"/>
        <end position="87"/>
    </location>
</feature>
<sequence length="106" mass="10973">MASGWDRYLDAVRLVPPGRVATYGTIAVLAGSPRAARQVGYALASVSEDAGVPWHRVVGRRGRDGIGISLAGPGGELQRTLLGDEGVDVDDAGRIAGGREWFGEGG</sequence>
<evidence type="ECO:0000259" key="2">
    <source>
        <dbReference type="Pfam" id="PF01035"/>
    </source>
</evidence>
<dbReference type="Pfam" id="PF01035">
    <property type="entry name" value="DNA_binding_1"/>
    <property type="match status" value="1"/>
</dbReference>
<protein>
    <submittedName>
        <fullName evidence="3">Methyltransferase</fullName>
    </submittedName>
</protein>
<dbReference type="CDD" id="cd06445">
    <property type="entry name" value="ATase"/>
    <property type="match status" value="1"/>
</dbReference>
<dbReference type="InterPro" id="IPR014048">
    <property type="entry name" value="MethylDNA_cys_MeTrfase_DNA-bd"/>
</dbReference>
<keyword evidence="3" id="KW-0808">Transferase</keyword>
<comment type="caution">
    <text evidence="3">The sequence shown here is derived from an EMBL/GenBank/DDBJ whole genome shotgun (WGS) entry which is preliminary data.</text>
</comment>
<dbReference type="PANTHER" id="PTHR42942">
    <property type="entry name" value="6-O-METHYLGUANINE DNA METHYLTRANSFERASE"/>
    <property type="match status" value="1"/>
</dbReference>
<dbReference type="InterPro" id="IPR036217">
    <property type="entry name" value="MethylDNA_cys_MeTrfase_DNAb"/>
</dbReference>
<dbReference type="Gene3D" id="1.10.10.10">
    <property type="entry name" value="Winged helix-like DNA-binding domain superfamily/Winged helix DNA-binding domain"/>
    <property type="match status" value="1"/>
</dbReference>
<reference evidence="3 4" key="1">
    <citation type="submission" date="2019-09" db="EMBL/GenBank/DDBJ databases">
        <title>Phylogeny of genus Pseudoclavibacter and closely related genus.</title>
        <authorList>
            <person name="Li Y."/>
        </authorList>
    </citation>
    <scope>NUCLEOTIDE SEQUENCE [LARGE SCALE GENOMIC DNA]</scope>
    <source>
        <strain evidence="3 4">EGI 60007</strain>
    </source>
</reference>